<dbReference type="OrthoDB" id="9795302at2"/>
<dbReference type="Gene3D" id="1.10.1060.10">
    <property type="entry name" value="Alpha-helical ferredoxin"/>
    <property type="match status" value="1"/>
</dbReference>
<dbReference type="PANTHER" id="PTHR40447:SF1">
    <property type="entry name" value="ANAEROBIC SULFITE REDUCTASE SUBUNIT A"/>
    <property type="match status" value="1"/>
</dbReference>
<dbReference type="PROSITE" id="PS00198">
    <property type="entry name" value="4FE4S_FER_1"/>
    <property type="match status" value="2"/>
</dbReference>
<organism evidence="5 6">
    <name type="scientific">Amphritea balenae</name>
    <dbReference type="NCBI Taxonomy" id="452629"/>
    <lineage>
        <taxon>Bacteria</taxon>
        <taxon>Pseudomonadati</taxon>
        <taxon>Pseudomonadota</taxon>
        <taxon>Gammaproteobacteria</taxon>
        <taxon>Oceanospirillales</taxon>
        <taxon>Oceanospirillaceae</taxon>
        <taxon>Amphritea</taxon>
    </lineage>
</organism>
<dbReference type="EMBL" id="RQXV01000007">
    <property type="protein sequence ID" value="RRC98581.1"/>
    <property type="molecule type" value="Genomic_DNA"/>
</dbReference>
<evidence type="ECO:0000256" key="2">
    <source>
        <dbReference type="ARBA" id="ARBA00023004"/>
    </source>
</evidence>
<dbReference type="PANTHER" id="PTHR40447">
    <property type="entry name" value="ANAEROBIC SULFITE REDUCTASE SUBUNIT A"/>
    <property type="match status" value="1"/>
</dbReference>
<dbReference type="InterPro" id="IPR017900">
    <property type="entry name" value="4Fe4S_Fe_S_CS"/>
</dbReference>
<name>A0A3P1SMV2_9GAMM</name>
<dbReference type="AlphaFoldDB" id="A0A3P1SMV2"/>
<evidence type="ECO:0000256" key="1">
    <source>
        <dbReference type="ARBA" id="ARBA00022723"/>
    </source>
</evidence>
<keyword evidence="3" id="KW-0411">Iron-sulfur</keyword>
<dbReference type="Proteomes" id="UP000267535">
    <property type="component" value="Unassembled WGS sequence"/>
</dbReference>
<dbReference type="GO" id="GO:0046872">
    <property type="term" value="F:metal ion binding"/>
    <property type="evidence" value="ECO:0007669"/>
    <property type="project" value="UniProtKB-KW"/>
</dbReference>
<protein>
    <submittedName>
        <fullName evidence="5">Sulfite reductase subunit A</fullName>
    </submittedName>
</protein>
<evidence type="ECO:0000313" key="5">
    <source>
        <dbReference type="EMBL" id="RRC98581.1"/>
    </source>
</evidence>
<proteinExistence type="predicted"/>
<sequence>MYGSETGFLARESLPELFSLLHVQGFDIVAPQIQDGSILYQVITGAEQLPSGWQDQQQPGSYRLTQTESPLNFSWANGPQALKPWLFAPREVIWRAEKQPDGRLQFCEPDAPDRKLAVLGVRSCDLAALKLQDAHFLNNRYHDPYYAARRKGLLIIAVNCSHPADTCFCVSTGDGPHAEQGFDLCLTELENGFLISSGSETGNDLYEKLPLTKATEKQLHNQLQQKLSASKQQRALPQIPVKQLLSERRDHPRWDDIAERCLACGNCTQVCPTCFCHKEGDLASLDASTSEHLREWDSCFSEGHGYMAGHQARPEIKDRYQQWMIHKLSSWHDQYGRSGCTGCGRCTTWCPAAIDFVEEVNLICGDES</sequence>
<keyword evidence="6" id="KW-1185">Reference proteome</keyword>
<accession>A0A3P1SMV2</accession>
<dbReference type="SUPFAM" id="SSF46548">
    <property type="entry name" value="alpha-helical ferredoxin"/>
    <property type="match status" value="1"/>
</dbReference>
<evidence type="ECO:0000313" key="6">
    <source>
        <dbReference type="Proteomes" id="UP000267535"/>
    </source>
</evidence>
<feature type="domain" description="4Fe-4S ferredoxin-type" evidence="4">
    <location>
        <begin position="331"/>
        <end position="359"/>
    </location>
</feature>
<feature type="domain" description="4Fe-4S ferredoxin-type" evidence="4">
    <location>
        <begin position="250"/>
        <end position="281"/>
    </location>
</feature>
<dbReference type="InterPro" id="IPR009051">
    <property type="entry name" value="Helical_ferredxn"/>
</dbReference>
<reference evidence="5 6" key="1">
    <citation type="submission" date="2018-11" db="EMBL/GenBank/DDBJ databases">
        <title>The draft genome sequence of Amphritea balenae JAMM 1525T.</title>
        <authorList>
            <person name="Fang Z."/>
            <person name="Zhang Y."/>
            <person name="Han X."/>
        </authorList>
    </citation>
    <scope>NUCLEOTIDE SEQUENCE [LARGE SCALE GENOMIC DNA]</scope>
    <source>
        <strain evidence="5 6">JAMM 1525</strain>
    </source>
</reference>
<dbReference type="InterPro" id="IPR017896">
    <property type="entry name" value="4Fe4S_Fe-S-bd"/>
</dbReference>
<dbReference type="Pfam" id="PF17179">
    <property type="entry name" value="Fer4_22"/>
    <property type="match status" value="1"/>
</dbReference>
<gene>
    <name evidence="5" type="ORF">EHS89_13290</name>
</gene>
<dbReference type="PROSITE" id="PS51379">
    <property type="entry name" value="4FE4S_FER_2"/>
    <property type="match status" value="2"/>
</dbReference>
<dbReference type="RefSeq" id="WP_124926642.1">
    <property type="nucleotide sequence ID" value="NZ_BMOH01000002.1"/>
</dbReference>
<comment type="caution">
    <text evidence="5">The sequence shown here is derived from an EMBL/GenBank/DDBJ whole genome shotgun (WGS) entry which is preliminary data.</text>
</comment>
<dbReference type="GO" id="GO:0051536">
    <property type="term" value="F:iron-sulfur cluster binding"/>
    <property type="evidence" value="ECO:0007669"/>
    <property type="project" value="UniProtKB-KW"/>
</dbReference>
<keyword evidence="2" id="KW-0408">Iron</keyword>
<keyword evidence="1" id="KW-0479">Metal-binding</keyword>
<evidence type="ECO:0000256" key="3">
    <source>
        <dbReference type="ARBA" id="ARBA00023014"/>
    </source>
</evidence>
<evidence type="ECO:0000259" key="4">
    <source>
        <dbReference type="PROSITE" id="PS51379"/>
    </source>
</evidence>